<feature type="transmembrane region" description="Helical" evidence="1">
    <location>
        <begin position="98"/>
        <end position="119"/>
    </location>
</feature>
<protein>
    <recommendedName>
        <fullName evidence="4">DUF4386 domain-containing protein</fullName>
    </recommendedName>
</protein>
<feature type="transmembrane region" description="Helical" evidence="1">
    <location>
        <begin position="182"/>
        <end position="203"/>
    </location>
</feature>
<evidence type="ECO:0000256" key="1">
    <source>
        <dbReference type="SAM" id="Phobius"/>
    </source>
</evidence>
<feature type="transmembrane region" description="Helical" evidence="1">
    <location>
        <begin position="209"/>
        <end position="229"/>
    </location>
</feature>
<feature type="transmembrane region" description="Helical" evidence="1">
    <location>
        <begin position="149"/>
        <end position="170"/>
    </location>
</feature>
<feature type="transmembrane region" description="Helical" evidence="1">
    <location>
        <begin position="62"/>
        <end position="86"/>
    </location>
</feature>
<dbReference type="Pfam" id="PF14329">
    <property type="entry name" value="DUF4386"/>
    <property type="match status" value="1"/>
</dbReference>
<sequence>MTTITHPPAPAGTSPDVMRRTSLAAGILYLLTFVSIPTLAIFQPVRERAGFILGAGSDSGVLWGAFSEVVVALAGIGTAVVLYPVAKRVSETAALGFVTARVLEGALIISGVVSVLSVLTLRNDVAGTPGADEASLLTAGHTLAATYEWTFLLSQSLMPAFNALFLGFVMYRSGLVPRILPLLGLIGAPLLLAADSAIFFGVFDRTGPIALAALPIAVWEFSLGVYLTVKGFRPAAVAALASARSPR</sequence>
<accession>A0ABP6P400</accession>
<comment type="caution">
    <text evidence="2">The sequence shown here is derived from an EMBL/GenBank/DDBJ whole genome shotgun (WGS) entry which is preliminary data.</text>
</comment>
<proteinExistence type="predicted"/>
<dbReference type="RefSeq" id="WP_344688660.1">
    <property type="nucleotide sequence ID" value="NZ_BAAAVV010000004.1"/>
</dbReference>
<dbReference type="InterPro" id="IPR025495">
    <property type="entry name" value="DUF4386"/>
</dbReference>
<keyword evidence="3" id="KW-1185">Reference proteome</keyword>
<dbReference type="Proteomes" id="UP001499924">
    <property type="component" value="Unassembled WGS sequence"/>
</dbReference>
<gene>
    <name evidence="2" type="ORF">GCM10010531_19600</name>
</gene>
<evidence type="ECO:0008006" key="4">
    <source>
        <dbReference type="Google" id="ProtNLM"/>
    </source>
</evidence>
<keyword evidence="1" id="KW-1133">Transmembrane helix</keyword>
<reference evidence="3" key="1">
    <citation type="journal article" date="2019" name="Int. J. Syst. Evol. Microbiol.">
        <title>The Global Catalogue of Microorganisms (GCM) 10K type strain sequencing project: providing services to taxonomists for standard genome sequencing and annotation.</title>
        <authorList>
            <consortium name="The Broad Institute Genomics Platform"/>
            <consortium name="The Broad Institute Genome Sequencing Center for Infectious Disease"/>
            <person name="Wu L."/>
            <person name="Ma J."/>
        </authorList>
    </citation>
    <scope>NUCLEOTIDE SEQUENCE [LARGE SCALE GENOMIC DNA]</scope>
    <source>
        <strain evidence="3">JCM 15614</strain>
    </source>
</reference>
<name>A0ABP6P400_9ACTN</name>
<keyword evidence="1" id="KW-0472">Membrane</keyword>
<keyword evidence="1" id="KW-0812">Transmembrane</keyword>
<evidence type="ECO:0000313" key="3">
    <source>
        <dbReference type="Proteomes" id="UP001499924"/>
    </source>
</evidence>
<organism evidence="2 3">
    <name type="scientific">Blastococcus jejuensis</name>
    <dbReference type="NCBI Taxonomy" id="351224"/>
    <lineage>
        <taxon>Bacteria</taxon>
        <taxon>Bacillati</taxon>
        <taxon>Actinomycetota</taxon>
        <taxon>Actinomycetes</taxon>
        <taxon>Geodermatophilales</taxon>
        <taxon>Geodermatophilaceae</taxon>
        <taxon>Blastococcus</taxon>
    </lineage>
</organism>
<feature type="transmembrane region" description="Helical" evidence="1">
    <location>
        <begin position="23"/>
        <end position="42"/>
    </location>
</feature>
<evidence type="ECO:0000313" key="2">
    <source>
        <dbReference type="EMBL" id="GAA3167003.1"/>
    </source>
</evidence>
<dbReference type="EMBL" id="BAAAVV010000004">
    <property type="protein sequence ID" value="GAA3167003.1"/>
    <property type="molecule type" value="Genomic_DNA"/>
</dbReference>